<reference evidence="1 2" key="1">
    <citation type="submission" date="2016-10" db="EMBL/GenBank/DDBJ databases">
        <authorList>
            <person name="de Groot N.N."/>
        </authorList>
    </citation>
    <scope>NUCLEOTIDE SEQUENCE [LARGE SCALE GENOMIC DNA]</scope>
    <source>
        <strain evidence="1 2">DSM 27078</strain>
    </source>
</reference>
<sequence length="119" mass="13688">MKNLIFALVFLFSNVILAQEKSNLIYKEGIYSIEVKLEKDYLELGKENQFKIITKNIEQVNLSAAGHNLRIKKGAEKNSSIWTVNPISEKLNNGKYLLSIAFRGKKGKLYKHEFLIEVK</sequence>
<dbReference type="EMBL" id="FOEI01000002">
    <property type="protein sequence ID" value="SEP84710.1"/>
    <property type="molecule type" value="Genomic_DNA"/>
</dbReference>
<dbReference type="AlphaFoldDB" id="A0A1H9B6P1"/>
<evidence type="ECO:0000313" key="2">
    <source>
        <dbReference type="Proteomes" id="UP000198648"/>
    </source>
</evidence>
<accession>A0A1H9B6P1</accession>
<dbReference type="RefSeq" id="WP_091466805.1">
    <property type="nucleotide sequence ID" value="NZ_FOEI01000002.1"/>
</dbReference>
<dbReference type="Proteomes" id="UP000198648">
    <property type="component" value="Unassembled WGS sequence"/>
</dbReference>
<dbReference type="STRING" id="1299341.SAMN05444005_102535"/>
<gene>
    <name evidence="1" type="ORF">SAMN05444005_102535</name>
</gene>
<evidence type="ECO:0000313" key="1">
    <source>
        <dbReference type="EMBL" id="SEP84710.1"/>
    </source>
</evidence>
<organism evidence="1 2">
    <name type="scientific">Flavobacterium urocaniciphilum</name>
    <dbReference type="NCBI Taxonomy" id="1299341"/>
    <lineage>
        <taxon>Bacteria</taxon>
        <taxon>Pseudomonadati</taxon>
        <taxon>Bacteroidota</taxon>
        <taxon>Flavobacteriia</taxon>
        <taxon>Flavobacteriales</taxon>
        <taxon>Flavobacteriaceae</taxon>
        <taxon>Flavobacterium</taxon>
    </lineage>
</organism>
<keyword evidence="2" id="KW-1185">Reference proteome</keyword>
<protein>
    <submittedName>
        <fullName evidence="1">Uncharacterized protein</fullName>
    </submittedName>
</protein>
<proteinExistence type="predicted"/>
<name>A0A1H9B6P1_9FLAO</name>
<dbReference type="OrthoDB" id="1439877at2"/>